<feature type="domain" description="Cytochrome c assembly protein" evidence="4">
    <location>
        <begin position="100"/>
        <end position="322"/>
    </location>
</feature>
<dbReference type="InterPro" id="IPR002541">
    <property type="entry name" value="Cyt_c_assembly"/>
</dbReference>
<feature type="transmembrane region" description="Helical" evidence="3">
    <location>
        <begin position="429"/>
        <end position="448"/>
    </location>
</feature>
<feature type="transmembrane region" description="Helical" evidence="3">
    <location>
        <begin position="49"/>
        <end position="70"/>
    </location>
</feature>
<dbReference type="GO" id="GO:0015232">
    <property type="term" value="F:heme transmembrane transporter activity"/>
    <property type="evidence" value="ECO:0007669"/>
    <property type="project" value="InterPro"/>
</dbReference>
<dbReference type="OrthoDB" id="9761451at2"/>
<feature type="transmembrane region" description="Helical" evidence="3">
    <location>
        <begin position="235"/>
        <end position="256"/>
    </location>
</feature>
<feature type="transmembrane region" description="Helical" evidence="3">
    <location>
        <begin position="204"/>
        <end position="223"/>
    </location>
</feature>
<dbReference type="Pfam" id="PF01578">
    <property type="entry name" value="Cytochrom_C_asm"/>
    <property type="match status" value="1"/>
</dbReference>
<keyword evidence="3" id="KW-0812">Transmembrane</keyword>
<dbReference type="Proteomes" id="UP000199306">
    <property type="component" value="Unassembled WGS sequence"/>
</dbReference>
<reference evidence="6 7" key="1">
    <citation type="submission" date="2016-10" db="EMBL/GenBank/DDBJ databases">
        <authorList>
            <person name="de Groot N.N."/>
        </authorList>
    </citation>
    <scope>NUCLEOTIDE SEQUENCE [LARGE SCALE GENOMIC DNA]</scope>
    <source>
        <strain evidence="7">E92,LMG 26720,CCM 7988</strain>
    </source>
</reference>
<feature type="transmembrane region" description="Helical" evidence="3">
    <location>
        <begin position="6"/>
        <end position="29"/>
    </location>
</feature>
<dbReference type="EMBL" id="FOXH01000015">
    <property type="protein sequence ID" value="SFQ33160.1"/>
    <property type="molecule type" value="Genomic_DNA"/>
</dbReference>
<dbReference type="STRING" id="1079859.SAMN04515674_11566"/>
<keyword evidence="3" id="KW-1133">Transmembrane helix</keyword>
<evidence type="ECO:0000256" key="2">
    <source>
        <dbReference type="ARBA" id="ARBA00022748"/>
    </source>
</evidence>
<evidence type="ECO:0000259" key="4">
    <source>
        <dbReference type="Pfam" id="PF01578"/>
    </source>
</evidence>
<dbReference type="InterPro" id="IPR032523">
    <property type="entry name" value="CcmF_C"/>
</dbReference>
<feature type="transmembrane region" description="Helical" evidence="3">
    <location>
        <begin position="379"/>
        <end position="403"/>
    </location>
</feature>
<dbReference type="PRINTS" id="PR01410">
    <property type="entry name" value="CCBIOGENESIS"/>
</dbReference>
<comment type="similarity">
    <text evidence="1">Belongs to the CcmF/CycK/Ccl1/NrfE/CcsA family.</text>
</comment>
<accession>A0A1I5XMM6</accession>
<feature type="transmembrane region" description="Helical" evidence="3">
    <location>
        <begin position="516"/>
        <end position="537"/>
    </location>
</feature>
<feature type="transmembrane region" description="Helical" evidence="3">
    <location>
        <begin position="276"/>
        <end position="292"/>
    </location>
</feature>
<name>A0A1I5XMM6_9BACT</name>
<keyword evidence="7" id="KW-1185">Reference proteome</keyword>
<evidence type="ECO:0000313" key="7">
    <source>
        <dbReference type="Proteomes" id="UP000199306"/>
    </source>
</evidence>
<feature type="transmembrane region" description="Helical" evidence="3">
    <location>
        <begin position="104"/>
        <end position="120"/>
    </location>
</feature>
<dbReference type="PANTHER" id="PTHR43653:SF1">
    <property type="entry name" value="CYTOCHROME C-TYPE BIOGENESIS PROTEIN CCMF"/>
    <property type="match status" value="1"/>
</dbReference>
<evidence type="ECO:0000256" key="3">
    <source>
        <dbReference type="SAM" id="Phobius"/>
    </source>
</evidence>
<dbReference type="RefSeq" id="WP_092019046.1">
    <property type="nucleotide sequence ID" value="NZ_FOXH01000015.1"/>
</dbReference>
<feature type="domain" description="Cytochrome c-type biogenesis protein CcmF C-terminal" evidence="5">
    <location>
        <begin position="347"/>
        <end position="539"/>
    </location>
</feature>
<dbReference type="GO" id="GO:0020037">
    <property type="term" value="F:heme binding"/>
    <property type="evidence" value="ECO:0007669"/>
    <property type="project" value="InterPro"/>
</dbReference>
<evidence type="ECO:0000256" key="1">
    <source>
        <dbReference type="ARBA" id="ARBA00009186"/>
    </source>
</evidence>
<proteinExistence type="inferred from homology"/>
<feature type="transmembrane region" description="Helical" evidence="3">
    <location>
        <begin position="484"/>
        <end position="504"/>
    </location>
</feature>
<evidence type="ECO:0000313" key="6">
    <source>
        <dbReference type="EMBL" id="SFQ33160.1"/>
    </source>
</evidence>
<keyword evidence="3" id="KW-0472">Membrane</keyword>
<evidence type="ECO:0000259" key="5">
    <source>
        <dbReference type="Pfam" id="PF16327"/>
    </source>
</evidence>
<gene>
    <name evidence="6" type="ORF">SAMN04515674_11566</name>
</gene>
<feature type="transmembrane region" description="Helical" evidence="3">
    <location>
        <begin position="299"/>
        <end position="318"/>
    </location>
</feature>
<dbReference type="InterPro" id="IPR003567">
    <property type="entry name" value="Cyt_c_biogenesis"/>
</dbReference>
<dbReference type="AlphaFoldDB" id="A0A1I5XMM6"/>
<dbReference type="GO" id="GO:0016020">
    <property type="term" value="C:membrane"/>
    <property type="evidence" value="ECO:0007669"/>
    <property type="project" value="InterPro"/>
</dbReference>
<keyword evidence="2" id="KW-0201">Cytochrome c-type biogenesis</keyword>
<protein>
    <submittedName>
        <fullName evidence="6">Cytochrome c-type biogenesis protein CcmF</fullName>
    </submittedName>
</protein>
<dbReference type="GO" id="GO:0017004">
    <property type="term" value="P:cytochrome complex assembly"/>
    <property type="evidence" value="ECO:0007669"/>
    <property type="project" value="UniProtKB-KW"/>
</dbReference>
<dbReference type="PANTHER" id="PTHR43653">
    <property type="entry name" value="CYTOCHROME C ASSEMBLY PROTEIN-RELATED"/>
    <property type="match status" value="1"/>
</dbReference>
<sequence>MIHSNIGNIGHLLLIISFVTSLVATFGYFKATQSKDLAIAADWRKFSRWAFYIHAAAVVGVASSLFVIIYNHYFEYHYAYSHSSLALPLQYMISCYWEGQEGSFLLWIFWQAVLGIVLINTNKTWEAPLMTIFSLVQAFLCSMILGVVLPLLDFKIGSSPFLLLREAQPDLPVWKIKPDFIPVDGRGLNPLLQNYWMVIHPPTLFLGFATTLIPFAYLMAGLWKKQYREWIRPALPWALFSGGILGVGILMGAYWAYETLNFGGYWNWDPVENASLVPWLVLVAAIHTMIAYKSSQTALKASIILVIATFILVLYSTFLNRSGVLGNASVHSFTDLGLSGQLLIYIFTFLIIAVALSIFRWKEIPSDEKETSAYSKEFWIFMGATVLCLSSFQIIFTTSIPVYNKVAEVFGFVSNIALPADQVAHYTKFQVWAFVLVAMLSGFGQYFWWGRFKKETIAKAIVSPLLIALVLTALVVNFAKVYNITYAIVLFAGFFALVTNGSILTSIVKGNYKLSGGAVTHIGMALMLMGIMFSSGYSKVVSLNNSGFAISNKEEAFTKDDNKENKENLPLWIGQPAKMKDYMLTYKGRRLEVRGVKGYFDRKDFDIIEGDFHAIALKNVERDGKKLFSKGDTVTVEPENVYYEIEFRQPDGKVFSLYPRWQINPKMGTAISPDLTHSFKSDIYSYVSLDPKLATQTGDEKEWSKTENFVAAVGDTLFLNDYVAILSKVERVLEGVEGVQLGENDAAVKAHFKVIGKEFQSYEITPIFIIKDGMIATPSVESEETGLRIRFTNIDPKTGKFGFGVNTTQRDLIILKALEKPYINVLWIGSIVLAIGFAMATARRAREFRLMRDKGLS</sequence>
<feature type="transmembrane region" description="Helical" evidence="3">
    <location>
        <begin position="132"/>
        <end position="152"/>
    </location>
</feature>
<dbReference type="Pfam" id="PF16327">
    <property type="entry name" value="CcmF_C"/>
    <property type="match status" value="1"/>
</dbReference>
<feature type="transmembrane region" description="Helical" evidence="3">
    <location>
        <begin position="822"/>
        <end position="842"/>
    </location>
</feature>
<organism evidence="6 7">
    <name type="scientific">Pseudarcicella hirudinis</name>
    <dbReference type="NCBI Taxonomy" id="1079859"/>
    <lineage>
        <taxon>Bacteria</taxon>
        <taxon>Pseudomonadati</taxon>
        <taxon>Bacteroidota</taxon>
        <taxon>Cytophagia</taxon>
        <taxon>Cytophagales</taxon>
        <taxon>Flectobacillaceae</taxon>
        <taxon>Pseudarcicella</taxon>
    </lineage>
</organism>
<feature type="transmembrane region" description="Helical" evidence="3">
    <location>
        <begin position="460"/>
        <end position="478"/>
    </location>
</feature>
<feature type="transmembrane region" description="Helical" evidence="3">
    <location>
        <begin position="338"/>
        <end position="359"/>
    </location>
</feature>